<dbReference type="Gene3D" id="3.40.50.300">
    <property type="entry name" value="P-loop containing nucleotide triphosphate hydrolases"/>
    <property type="match status" value="1"/>
</dbReference>
<evidence type="ECO:0000259" key="3">
    <source>
        <dbReference type="Pfam" id="PF25007"/>
    </source>
</evidence>
<feature type="non-terminal residue" evidence="4">
    <location>
        <position position="1"/>
    </location>
</feature>
<dbReference type="GO" id="GO:0030286">
    <property type="term" value="C:dynein complex"/>
    <property type="evidence" value="ECO:0007669"/>
    <property type="project" value="InterPro"/>
</dbReference>
<dbReference type="InterPro" id="IPR013602">
    <property type="entry name" value="Dynein_heavy_linker"/>
</dbReference>
<dbReference type="InterPro" id="IPR027417">
    <property type="entry name" value="P-loop_NTPase"/>
</dbReference>
<dbReference type="Pfam" id="PF25007">
    <property type="entry name" value="DYH2-5-8_CC"/>
    <property type="match status" value="1"/>
</dbReference>
<reference evidence="4" key="1">
    <citation type="submission" date="2015-07" db="EMBL/GenBank/DDBJ databases">
        <title>MeaNS - Measles Nucleotide Surveillance Program.</title>
        <authorList>
            <person name="Tran T."/>
            <person name="Druce J."/>
        </authorList>
    </citation>
    <scope>NUCLEOTIDE SEQUENCE</scope>
    <source>
        <strain evidence="4">UCB-OBI-ISO-001</strain>
        <tissue evidence="4">Gonad</tissue>
    </source>
</reference>
<dbReference type="InterPro" id="IPR056759">
    <property type="entry name" value="DYH2-5-8_CC"/>
</dbReference>
<dbReference type="PANTHER" id="PTHR45703:SF36">
    <property type="entry name" value="DYNEIN HEAVY CHAIN, CYTOPLASMIC"/>
    <property type="match status" value="1"/>
</dbReference>
<dbReference type="InterPro" id="IPR035699">
    <property type="entry name" value="AAA_6"/>
</dbReference>
<feature type="domain" description="Dynein heavy chain hydrolytic ATP-binding dynein motor region" evidence="2">
    <location>
        <begin position="1219"/>
        <end position="1336"/>
    </location>
</feature>
<gene>
    <name evidence="4" type="ORF">OCBIM_22000232mg</name>
</gene>
<evidence type="ECO:0008006" key="5">
    <source>
        <dbReference type="Google" id="ProtNLM"/>
    </source>
</evidence>
<dbReference type="InterPro" id="IPR026983">
    <property type="entry name" value="DHC"/>
</dbReference>
<name>A0A0L8G4K6_OCTBM</name>
<dbReference type="EMBL" id="KQ423903">
    <property type="protein sequence ID" value="KOF71966.1"/>
    <property type="molecule type" value="Genomic_DNA"/>
</dbReference>
<organism evidence="4">
    <name type="scientific">Octopus bimaculoides</name>
    <name type="common">California two-spotted octopus</name>
    <dbReference type="NCBI Taxonomy" id="37653"/>
    <lineage>
        <taxon>Eukaryota</taxon>
        <taxon>Metazoa</taxon>
        <taxon>Spiralia</taxon>
        <taxon>Lophotrochozoa</taxon>
        <taxon>Mollusca</taxon>
        <taxon>Cephalopoda</taxon>
        <taxon>Coleoidea</taxon>
        <taxon>Octopodiformes</taxon>
        <taxon>Octopoda</taxon>
        <taxon>Incirrata</taxon>
        <taxon>Octopodidae</taxon>
        <taxon>Octopus</taxon>
    </lineage>
</organism>
<dbReference type="GO" id="GO:0007018">
    <property type="term" value="P:microtubule-based movement"/>
    <property type="evidence" value="ECO:0007669"/>
    <property type="project" value="InterPro"/>
</dbReference>
<dbReference type="SUPFAM" id="SSF52540">
    <property type="entry name" value="P-loop containing nucleoside triphosphate hydrolases"/>
    <property type="match status" value="1"/>
</dbReference>
<dbReference type="Pfam" id="PF08393">
    <property type="entry name" value="DHC_N2"/>
    <property type="match status" value="1"/>
</dbReference>
<dbReference type="STRING" id="37653.A0A0L8G4K6"/>
<dbReference type="GO" id="GO:0005524">
    <property type="term" value="F:ATP binding"/>
    <property type="evidence" value="ECO:0007669"/>
    <property type="project" value="InterPro"/>
</dbReference>
<protein>
    <recommendedName>
        <fullName evidence="5">Dynein heavy chain linker domain-containing protein</fullName>
    </recommendedName>
</protein>
<dbReference type="Pfam" id="PF12774">
    <property type="entry name" value="AAA_6"/>
    <property type="match status" value="1"/>
</dbReference>
<dbReference type="GO" id="GO:0051959">
    <property type="term" value="F:dynein light intermediate chain binding"/>
    <property type="evidence" value="ECO:0007669"/>
    <property type="project" value="InterPro"/>
</dbReference>
<feature type="domain" description="Dynein axonemal heavy chain 2/5/8 coiled-coil" evidence="3">
    <location>
        <begin position="386"/>
        <end position="482"/>
    </location>
</feature>
<sequence length="1446" mass="168050">SLCRIVVNVVIGESFKYLNFCHHQMTQRNLLSKDSLYIKREKKEIRIKNYLKAKNETSHLGNFVLLVYQMIIENLYLICLDQVKSFVKNILLQNVGEQHDGFFAVELTFQEGRLSITSPLEVCKDFLAETLKRCYSLLCSQIIPLDRPVSPPFNILTSHLDLNCSTSYTHKISMCITTFLQNNPRLVSKCYDTSKLNLPYTNHSDDSNETIKMNVHLESLHRDLPNKQEDRMGVATPEFFQTREEVLQIIGKGFLGQYNPLTAETLEDKVLQDPEFLKTLAVQNQLMDEAITQLKKYVSNCSWLEHIYQFCKELEDDLVNLKTMSSETIQEKLSMLDMSKEAVSCCSSITSDNRMVWLNCSGIQQYLIPWIDAIYQQVTDFVINKSSENSVTLQQRMTEISKALLEKPGSLAEFVDYVQLYRKYLKDIPQCEDAIEYTEDLYYIISRYFRELTIEEFKANHTLWKQWSEFQTQMSDAKSFVNTQTPLAIAESDERFKKLEICVTLLHQKAMGGKFLDPTNPPSAIVNEIKEIRLEFQETQESLLNLNKWKKAICGESYDLSFLNGMVTQMDGRFDLWKYLRSTIEHTSEWKRMLFKKMNVNQTLQKIEEWKTAAQTLKSLLPFGDSVLKFWEQHLDNFMRPLPLLEVMSSPFLKSRHWQSMFDGMGAVYDVQKDYIVEELISLKLAKHEQTIMAIYRTAVAEHDLKIRLKKMKHEWEQLRFKLFKYIPESMKDLTLSANCSHSSQSVSANTLLGYEWMLWKKNKMKQQIKDHVYFQDDSIILKTMLNSSILGEMQAEVEVLATALHQIEEITHLWVTAQNKWMYLIKVFEKPSFIKEFDLQATTFEFSVHNKFKEWMRVVNADPKVMSVCPKSMSEKDHRVLQGNKLRKMLLSIIETMEHILKKLQRFLDESRMDFPRLFFLSDNEVTDLLAVTDRPEQLVPSARKCFPGLFNLALRVPKQTNKKSSHMLTASELSRNTEKLEAFAIIGEMDELLPLASESLGPLQFNLQWFKDLEQSMKDTMVEALTDCVRSRFEDLGIIPYYKEAMSFESWINEFPVQCIVVAESVVWEKQMRKCLEQKSASNLEDFKKTLIQQISHLTGLLHELFNRFCSAGTKQRNFAVFTNLIAQTLNRRDLVQEILNSESPVDNKCFEWKICLRHQMDYKPVLRAEPEIDLTPDLSLKANEKEVDLARSKTIVKTAYEMSQCRVIQLTVSTPYAYEYLGPKSGLMFIHNPLTNRAMLSLTQSLKNYQCATITGASSVGKTETIKEFARLYGQCLFTICCSPLLTCVHIVQYLTGLLTSGCWALFDNVNRIPTDVMYIMSQHLDHIQSVLRDLQLVQNSQYTIRGQPKFDKKTDGLNGPLIRRNSLTTLHSLEKVVMSADTVAPVQRQRTVPHGYNDKGLITFFADEWVCERTQRRNSLKEVINIRDSKMYRRKKPPPLEY</sequence>
<dbReference type="Gene3D" id="3.20.180.20">
    <property type="entry name" value="Dynein heavy chain, N-terminal domain 2"/>
    <property type="match status" value="1"/>
</dbReference>
<dbReference type="InterPro" id="IPR042228">
    <property type="entry name" value="Dynein_linker_3"/>
</dbReference>
<dbReference type="Gene3D" id="1.10.287.2620">
    <property type="match status" value="1"/>
</dbReference>
<feature type="domain" description="Dynein heavy chain linker" evidence="1">
    <location>
        <begin position="566"/>
        <end position="1030"/>
    </location>
</feature>
<dbReference type="OrthoDB" id="447173at2759"/>
<feature type="non-terminal residue" evidence="4">
    <location>
        <position position="1446"/>
    </location>
</feature>
<dbReference type="Gene3D" id="1.20.140.100">
    <property type="entry name" value="Dynein heavy chain, N-terminal domain 2"/>
    <property type="match status" value="1"/>
</dbReference>
<proteinExistence type="predicted"/>
<dbReference type="InterPro" id="IPR042222">
    <property type="entry name" value="Dynein_2_N"/>
</dbReference>
<evidence type="ECO:0000313" key="4">
    <source>
        <dbReference type="EMBL" id="KOF71966.1"/>
    </source>
</evidence>
<dbReference type="PANTHER" id="PTHR45703">
    <property type="entry name" value="DYNEIN HEAVY CHAIN"/>
    <property type="match status" value="1"/>
</dbReference>
<evidence type="ECO:0000259" key="1">
    <source>
        <dbReference type="Pfam" id="PF08393"/>
    </source>
</evidence>
<dbReference type="GO" id="GO:0045505">
    <property type="term" value="F:dynein intermediate chain binding"/>
    <property type="evidence" value="ECO:0007669"/>
    <property type="project" value="InterPro"/>
</dbReference>
<dbReference type="Gene3D" id="1.20.58.1120">
    <property type="match status" value="1"/>
</dbReference>
<accession>A0A0L8G4K6</accession>
<evidence type="ECO:0000259" key="2">
    <source>
        <dbReference type="Pfam" id="PF12774"/>
    </source>
</evidence>